<dbReference type="InterPro" id="IPR053802">
    <property type="entry name" value="DUF6950"/>
</dbReference>
<dbReference type="AlphaFoldDB" id="A0A2G1MH31"/>
<keyword evidence="3" id="KW-1185">Reference proteome</keyword>
<organism evidence="2 3">
    <name type="scientific">Limimaricola cinnabarinus</name>
    <dbReference type="NCBI Taxonomy" id="1125964"/>
    <lineage>
        <taxon>Bacteria</taxon>
        <taxon>Pseudomonadati</taxon>
        <taxon>Pseudomonadota</taxon>
        <taxon>Alphaproteobacteria</taxon>
        <taxon>Rhodobacterales</taxon>
        <taxon>Paracoccaceae</taxon>
        <taxon>Limimaricola</taxon>
    </lineage>
</organism>
<comment type="caution">
    <text evidence="2">The sequence shown here is derived from an EMBL/GenBank/DDBJ whole genome shotgun (WGS) entry which is preliminary data.</text>
</comment>
<protein>
    <recommendedName>
        <fullName evidence="1">DUF6950 domain-containing protein</fullName>
    </recommendedName>
</protein>
<feature type="domain" description="DUF6950" evidence="1">
    <location>
        <begin position="6"/>
        <end position="114"/>
    </location>
</feature>
<dbReference type="OrthoDB" id="6586924at2"/>
<dbReference type="RefSeq" id="WP_099276269.1">
    <property type="nucleotide sequence ID" value="NZ_KZ304956.1"/>
</dbReference>
<reference evidence="2 3" key="1">
    <citation type="submission" date="2017-08" db="EMBL/GenBank/DDBJ databases">
        <title>Draft Genome Sequence of Loktanella cinnabarina Strain XM1, Isolated from Coastal Surface Water.</title>
        <authorList>
            <person name="Ma R."/>
            <person name="Wang J."/>
            <person name="Wang Q."/>
            <person name="Ma Z."/>
            <person name="Li J."/>
            <person name="Chen L."/>
        </authorList>
    </citation>
    <scope>NUCLEOTIDE SEQUENCE [LARGE SCALE GENOMIC DNA]</scope>
    <source>
        <strain evidence="2 3">XM1</strain>
    </source>
</reference>
<evidence type="ECO:0000313" key="2">
    <source>
        <dbReference type="EMBL" id="PHP27994.1"/>
    </source>
</evidence>
<sequence>MDDLVSDFIRRTGGDPWRWGQTDCALWPASLVAEITGRDPAAELRGTYDTAFGCRQVLLRAGGLAGLSRRLMAGFRTGETETGVAVARLEGQVLCGVLRRGRLVVKTDGGVRMTRDFTLLTGWGFD</sequence>
<dbReference type="Proteomes" id="UP000221860">
    <property type="component" value="Unassembled WGS sequence"/>
</dbReference>
<accession>A0A2G1MH31</accession>
<name>A0A2G1MH31_9RHOB</name>
<proteinExistence type="predicted"/>
<dbReference type="EMBL" id="NQWH01000010">
    <property type="protein sequence ID" value="PHP27994.1"/>
    <property type="molecule type" value="Genomic_DNA"/>
</dbReference>
<evidence type="ECO:0000259" key="1">
    <source>
        <dbReference type="Pfam" id="PF22262"/>
    </source>
</evidence>
<evidence type="ECO:0000313" key="3">
    <source>
        <dbReference type="Proteomes" id="UP000221860"/>
    </source>
</evidence>
<dbReference type="Pfam" id="PF22262">
    <property type="entry name" value="DUF6950"/>
    <property type="match status" value="1"/>
</dbReference>
<gene>
    <name evidence="2" type="ORF">CJ301_08390</name>
</gene>